<keyword evidence="1" id="KW-1133">Transmembrane helix</keyword>
<feature type="transmembrane region" description="Helical" evidence="1">
    <location>
        <begin position="12"/>
        <end position="32"/>
    </location>
</feature>
<sequence>MEGFRMQNNALLVRFLWLVVIALVVVALIAQYTGHHDLAKTLILPALLLFWLTYAMRRAKPKQ</sequence>
<dbReference type="Proteomes" id="UP000051679">
    <property type="component" value="Unassembled WGS sequence"/>
</dbReference>
<keyword evidence="3" id="KW-1185">Reference proteome</keyword>
<comment type="caution">
    <text evidence="2">The sequence shown here is derived from an EMBL/GenBank/DDBJ whole genome shotgun (WGS) entry which is preliminary data.</text>
</comment>
<keyword evidence="1" id="KW-0812">Transmembrane</keyword>
<proteinExistence type="predicted"/>
<evidence type="ECO:0000313" key="3">
    <source>
        <dbReference type="Proteomes" id="UP000051679"/>
    </source>
</evidence>
<protein>
    <submittedName>
        <fullName evidence="2">Uncharacterized protein</fullName>
    </submittedName>
</protein>
<dbReference type="AlphaFoldDB" id="A0A0R1ZRS9"/>
<organism evidence="2 3">
    <name type="scientific">Lacticaseibacillus sharpeae JCM 1186 = DSM 20505</name>
    <dbReference type="NCBI Taxonomy" id="1291052"/>
    <lineage>
        <taxon>Bacteria</taxon>
        <taxon>Bacillati</taxon>
        <taxon>Bacillota</taxon>
        <taxon>Bacilli</taxon>
        <taxon>Lactobacillales</taxon>
        <taxon>Lactobacillaceae</taxon>
        <taxon>Lacticaseibacillus</taxon>
    </lineage>
</organism>
<evidence type="ECO:0000256" key="1">
    <source>
        <dbReference type="SAM" id="Phobius"/>
    </source>
</evidence>
<name>A0A0R1ZRS9_9LACO</name>
<reference evidence="2 3" key="1">
    <citation type="journal article" date="2015" name="Genome Announc.">
        <title>Expanding the biotechnology potential of lactobacilli through comparative genomics of 213 strains and associated genera.</title>
        <authorList>
            <person name="Sun Z."/>
            <person name="Harris H.M."/>
            <person name="McCann A."/>
            <person name="Guo C."/>
            <person name="Argimon S."/>
            <person name="Zhang W."/>
            <person name="Yang X."/>
            <person name="Jeffery I.B."/>
            <person name="Cooney J.C."/>
            <person name="Kagawa T.F."/>
            <person name="Liu W."/>
            <person name="Song Y."/>
            <person name="Salvetti E."/>
            <person name="Wrobel A."/>
            <person name="Rasinkangas P."/>
            <person name="Parkhill J."/>
            <person name="Rea M.C."/>
            <person name="O'Sullivan O."/>
            <person name="Ritari J."/>
            <person name="Douillard F.P."/>
            <person name="Paul Ross R."/>
            <person name="Yang R."/>
            <person name="Briner A.E."/>
            <person name="Felis G.E."/>
            <person name="de Vos W.M."/>
            <person name="Barrangou R."/>
            <person name="Klaenhammer T.R."/>
            <person name="Caufield P.W."/>
            <person name="Cui Y."/>
            <person name="Zhang H."/>
            <person name="O'Toole P.W."/>
        </authorList>
    </citation>
    <scope>NUCLEOTIDE SEQUENCE [LARGE SCALE GENOMIC DNA]</scope>
    <source>
        <strain evidence="2 3">DSM 20505</strain>
    </source>
</reference>
<dbReference type="STRING" id="1291052.FC18_GL000611"/>
<dbReference type="EMBL" id="AYYO01000056">
    <property type="protein sequence ID" value="KRM54390.1"/>
    <property type="molecule type" value="Genomic_DNA"/>
</dbReference>
<gene>
    <name evidence="2" type="ORF">FC18_GL000611</name>
</gene>
<dbReference type="PATRIC" id="fig|1291052.5.peg.623"/>
<evidence type="ECO:0000313" key="2">
    <source>
        <dbReference type="EMBL" id="KRM54390.1"/>
    </source>
</evidence>
<accession>A0A0R1ZRS9</accession>
<feature type="transmembrane region" description="Helical" evidence="1">
    <location>
        <begin position="38"/>
        <end position="56"/>
    </location>
</feature>
<keyword evidence="1" id="KW-0472">Membrane</keyword>